<dbReference type="SUPFAM" id="SSF54593">
    <property type="entry name" value="Glyoxalase/Bleomycin resistance protein/Dihydroxybiphenyl dioxygenase"/>
    <property type="match status" value="1"/>
</dbReference>
<feature type="binding site" evidence="2">
    <location>
        <begin position="34"/>
        <end position="35"/>
    </location>
    <ligand>
        <name>D-alanylgriseoluteate</name>
        <dbReference type="ChEBI" id="CHEBI:167053"/>
    </ligand>
</feature>
<sequence length="121" mass="13715">MQPNLIILYVTDPLRSCAFYQSLFGIEPDAIFPTYSAFSFENGLNLGLWSTHAQDFTSGGSGHRTELCFLVESEKQVEELYQNWQQLGVEIEQRPVTAIFGRTFVALDPDGHRLRVCLPDD</sequence>
<keyword evidence="7" id="KW-1185">Reference proteome</keyword>
<evidence type="ECO:0000313" key="7">
    <source>
        <dbReference type="Proteomes" id="UP000037088"/>
    </source>
</evidence>
<dbReference type="OrthoDB" id="9806945at2"/>
<dbReference type="PATRIC" id="fig|1560201.3.peg.1115"/>
<protein>
    <recommendedName>
        <fullName evidence="1">Phenazine antibiotic resistance protein</fullName>
    </recommendedName>
</protein>
<evidence type="ECO:0000313" key="4">
    <source>
        <dbReference type="EMBL" id="KOC91245.1"/>
    </source>
</evidence>
<organism evidence="4 7">
    <name type="scientific">Winslowiella iniecta</name>
    <dbReference type="NCBI Taxonomy" id="1560201"/>
    <lineage>
        <taxon>Bacteria</taxon>
        <taxon>Pseudomonadati</taxon>
        <taxon>Pseudomonadota</taxon>
        <taxon>Gammaproteobacteria</taxon>
        <taxon>Enterobacterales</taxon>
        <taxon>Erwiniaceae</taxon>
        <taxon>Winslowiella</taxon>
    </lineage>
</organism>
<comment type="subunit">
    <text evidence="1">Homodimer.</text>
</comment>
<evidence type="ECO:0000313" key="6">
    <source>
        <dbReference type="Proteomes" id="UP000036851"/>
    </source>
</evidence>
<name>A0A0L7T7B5_9GAMM</name>
<gene>
    <name evidence="4" type="ORF">NG42_05200</name>
    <name evidence="5" type="ORF">NG43_03585</name>
</gene>
<evidence type="ECO:0000256" key="2">
    <source>
        <dbReference type="PIRSR" id="PIRSR039020-50"/>
    </source>
</evidence>
<reference evidence="6 7" key="1">
    <citation type="journal article" date="2015" name="Int. J. Syst. Evol. Microbiol.">
        <title>Erwinia iniecta sp. nov., isolated from Russian wheat aphids (Diuraphis noxia).</title>
        <authorList>
            <person name="Campillo T."/>
            <person name="Luna E."/>
            <person name="Portier P."/>
            <person name="Fischer-Le Saux M."/>
            <person name="Lapitan N."/>
            <person name="Tisserat N.A."/>
            <person name="Leach J.E."/>
        </authorList>
    </citation>
    <scope>NUCLEOTIDE SEQUENCE [LARGE SCALE GENOMIC DNA]</scope>
    <source>
        <strain evidence="4 7">B120</strain>
        <strain evidence="5 6">B149</strain>
    </source>
</reference>
<dbReference type="InterPro" id="IPR004360">
    <property type="entry name" value="Glyas_Fos-R_dOase_dom"/>
</dbReference>
<dbReference type="Pfam" id="PF00903">
    <property type="entry name" value="Glyoxalase"/>
    <property type="match status" value="1"/>
</dbReference>
<dbReference type="Gene3D" id="3.30.720.110">
    <property type="match status" value="1"/>
</dbReference>
<dbReference type="Proteomes" id="UP000037088">
    <property type="component" value="Unassembled WGS sequence"/>
</dbReference>
<dbReference type="Proteomes" id="UP000036851">
    <property type="component" value="Unassembled WGS sequence"/>
</dbReference>
<accession>A0A0L7T7B5</accession>
<comment type="caution">
    <text evidence="4">The sequence shown here is derived from an EMBL/GenBank/DDBJ whole genome shotgun (WGS) entry which is preliminary data.</text>
</comment>
<keyword evidence="1" id="KW-0046">Antibiotic resistance</keyword>
<evidence type="ECO:0000313" key="5">
    <source>
        <dbReference type="EMBL" id="KOC94554.1"/>
    </source>
</evidence>
<dbReference type="PIRSF" id="PIRSF039020">
    <property type="entry name" value="EhpR"/>
    <property type="match status" value="1"/>
</dbReference>
<dbReference type="EMBL" id="JRXF01000004">
    <property type="protein sequence ID" value="KOC94554.1"/>
    <property type="molecule type" value="Genomic_DNA"/>
</dbReference>
<dbReference type="EMBL" id="JRXE01000006">
    <property type="protein sequence ID" value="KOC91245.1"/>
    <property type="molecule type" value="Genomic_DNA"/>
</dbReference>
<evidence type="ECO:0000259" key="3">
    <source>
        <dbReference type="PROSITE" id="PS51819"/>
    </source>
</evidence>
<dbReference type="InterPro" id="IPR026275">
    <property type="entry name" value="Glyoxalase/dOase/EhpR"/>
</dbReference>
<feature type="domain" description="VOC" evidence="3">
    <location>
        <begin position="2"/>
        <end position="119"/>
    </location>
</feature>
<evidence type="ECO:0000256" key="1">
    <source>
        <dbReference type="PIRNR" id="PIRNR039020"/>
    </source>
</evidence>
<dbReference type="RefSeq" id="WP_052898210.1">
    <property type="nucleotide sequence ID" value="NZ_JRXE01000006.1"/>
</dbReference>
<feature type="binding site" evidence="2">
    <location>
        <position position="49"/>
    </location>
    <ligand>
        <name>D-alanylgriseoluteate</name>
        <dbReference type="ChEBI" id="CHEBI:167053"/>
    </ligand>
</feature>
<dbReference type="GO" id="GO:0042803">
    <property type="term" value="F:protein homodimerization activity"/>
    <property type="evidence" value="ECO:0007669"/>
    <property type="project" value="UniProtKB-UniRule"/>
</dbReference>
<dbReference type="InterPro" id="IPR029068">
    <property type="entry name" value="Glyas_Bleomycin-R_OHBP_Dase"/>
</dbReference>
<dbReference type="Gene3D" id="3.30.720.120">
    <property type="match status" value="1"/>
</dbReference>
<dbReference type="InterPro" id="IPR037523">
    <property type="entry name" value="VOC_core"/>
</dbReference>
<dbReference type="AlphaFoldDB" id="A0A0L7T7B5"/>
<comment type="function">
    <text evidence="1">Required for resistance to the phenazine antibiotic.</text>
</comment>
<dbReference type="PROSITE" id="PS51819">
    <property type="entry name" value="VOC"/>
    <property type="match status" value="1"/>
</dbReference>
<dbReference type="STRING" id="1560201.NG42_05200"/>
<proteinExistence type="predicted"/>
<dbReference type="GO" id="GO:0046677">
    <property type="term" value="P:response to antibiotic"/>
    <property type="evidence" value="ECO:0007669"/>
    <property type="project" value="UniProtKB-UniRule"/>
</dbReference>